<dbReference type="RefSeq" id="WP_191125585.1">
    <property type="nucleotide sequence ID" value="NZ_JACXWY010000020.1"/>
</dbReference>
<evidence type="ECO:0000313" key="3">
    <source>
        <dbReference type="Proteomes" id="UP000619295"/>
    </source>
</evidence>
<dbReference type="Proteomes" id="UP000619295">
    <property type="component" value="Unassembled WGS sequence"/>
</dbReference>
<proteinExistence type="predicted"/>
<comment type="caution">
    <text evidence="2">The sequence shown here is derived from an EMBL/GenBank/DDBJ whole genome shotgun (WGS) entry which is preliminary data.</text>
</comment>
<evidence type="ECO:0000256" key="1">
    <source>
        <dbReference type="SAM" id="MobiDB-lite"/>
    </source>
</evidence>
<keyword evidence="3" id="KW-1185">Reference proteome</keyword>
<gene>
    <name evidence="2" type="ORF">IED13_23000</name>
</gene>
<name>A0A927I2A3_9HYPH</name>
<feature type="region of interest" description="Disordered" evidence="1">
    <location>
        <begin position="86"/>
        <end position="129"/>
    </location>
</feature>
<organism evidence="2 3">
    <name type="scientific">Bosea spartocytisi</name>
    <dbReference type="NCBI Taxonomy" id="2773451"/>
    <lineage>
        <taxon>Bacteria</taxon>
        <taxon>Pseudomonadati</taxon>
        <taxon>Pseudomonadota</taxon>
        <taxon>Alphaproteobacteria</taxon>
        <taxon>Hyphomicrobiales</taxon>
        <taxon>Boseaceae</taxon>
        <taxon>Bosea</taxon>
    </lineage>
</organism>
<accession>A0A927I2A3</accession>
<protein>
    <submittedName>
        <fullName evidence="2">Uncharacterized protein</fullName>
    </submittedName>
</protein>
<dbReference type="AlphaFoldDB" id="A0A927I2A3"/>
<dbReference type="EMBL" id="JACXWY010000020">
    <property type="protein sequence ID" value="MBD3848576.1"/>
    <property type="molecule type" value="Genomic_DNA"/>
</dbReference>
<evidence type="ECO:0000313" key="2">
    <source>
        <dbReference type="EMBL" id="MBD3848576.1"/>
    </source>
</evidence>
<sequence length="129" mass="13914">MNRERRSNGDAWRSELAKVEKQIAGIVEAIADGMYHPSMKQKMSGLEARKIEPTALLADEPADQPDQLPNAAAVYAQKIAKLTEALNEPAARPEAGGSDAGADRGDRADAGVDARRGLRDAVRRTEHDP</sequence>
<feature type="compositionally biased region" description="Basic and acidic residues" evidence="1">
    <location>
        <begin position="101"/>
        <end position="129"/>
    </location>
</feature>
<reference evidence="2" key="1">
    <citation type="submission" date="2020-09" db="EMBL/GenBank/DDBJ databases">
        <title>Bosea spartocytisi sp. nov. a root nodule endophyte of Spartocytisus supranubius in the high mountain ecosystem fo the Teide National Park (Canary Islands, Spain).</title>
        <authorList>
            <person name="Pulido-Suarez L."/>
            <person name="Peix A."/>
            <person name="Igual J.M."/>
            <person name="Socas-Perez N."/>
            <person name="Velazquez E."/>
            <person name="Flores-Felix J.D."/>
            <person name="Leon-Barrios M."/>
        </authorList>
    </citation>
    <scope>NUCLEOTIDE SEQUENCE</scope>
    <source>
        <strain evidence="2">SSUT16</strain>
    </source>
</reference>